<dbReference type="Pfam" id="PF13468">
    <property type="entry name" value="Glyoxalase_3"/>
    <property type="match status" value="1"/>
</dbReference>
<comment type="caution">
    <text evidence="2">The sequence shown here is derived from an EMBL/GenBank/DDBJ whole genome shotgun (WGS) entry which is preliminary data.</text>
</comment>
<name>A0AAE8ERR0_9GAMM</name>
<gene>
    <name evidence="2" type="ORF">BIY26_15210</name>
</gene>
<proteinExistence type="predicted"/>
<evidence type="ECO:0000313" key="3">
    <source>
        <dbReference type="Proteomes" id="UP000285972"/>
    </source>
</evidence>
<dbReference type="PANTHER" id="PTHR40265">
    <property type="entry name" value="BLL2707 PROTEIN"/>
    <property type="match status" value="1"/>
</dbReference>
<dbReference type="Gene3D" id="3.10.180.10">
    <property type="entry name" value="2,3-Dihydroxybiphenyl 1,2-Dioxygenase, domain 1"/>
    <property type="match status" value="1"/>
</dbReference>
<sequence>MSGLTPVVDHVVINVAQRLDDADTLFQRLGFQLTPRGHHSLGSSNHLAVFHENYLELLGFESYNANQRKALWNDPPGLSGLVWKTQDSDAVFRRLTAVGLAGEPPASFFRPVELPDGSRPEARFRTVRLAAEQVANGRSFFCQHETPELVWRPEWQTHPNGVIDIVGFVISATDPHAVASLYGTLFDPALIQPDDDGYRLQAGKTTVSFITPQRAQSLYGEVAAGDEGSERMVALELAVSSPADSSRYLQQQGIATHTRSPDSFLVAARDAFNVALLFRAV</sequence>
<dbReference type="RefSeq" id="WP_095833932.1">
    <property type="nucleotide sequence ID" value="NZ_CP014137.1"/>
</dbReference>
<dbReference type="AlphaFoldDB" id="A0AAE8ERR0"/>
<dbReference type="InterPro" id="IPR029068">
    <property type="entry name" value="Glyas_Bleomycin-R_OHBP_Dase"/>
</dbReference>
<organism evidence="2 3">
    <name type="scientific">Brenneria goodwinii</name>
    <dbReference type="NCBI Taxonomy" id="1109412"/>
    <lineage>
        <taxon>Bacteria</taxon>
        <taxon>Pseudomonadati</taxon>
        <taxon>Pseudomonadota</taxon>
        <taxon>Gammaproteobacteria</taxon>
        <taxon>Enterobacterales</taxon>
        <taxon>Pectobacteriaceae</taxon>
        <taxon>Brenneria</taxon>
    </lineage>
</organism>
<dbReference type="EMBL" id="MJLX01000044">
    <property type="protein sequence ID" value="RLM20842.1"/>
    <property type="molecule type" value="Genomic_DNA"/>
</dbReference>
<dbReference type="Proteomes" id="UP000285972">
    <property type="component" value="Unassembled WGS sequence"/>
</dbReference>
<protein>
    <recommendedName>
        <fullName evidence="1">Glyoxalase-like domain-containing protein</fullName>
    </recommendedName>
</protein>
<accession>A0AAE8ERR0</accession>
<dbReference type="SUPFAM" id="SSF54593">
    <property type="entry name" value="Glyoxalase/Bleomycin resistance protein/Dihydroxybiphenyl dioxygenase"/>
    <property type="match status" value="1"/>
</dbReference>
<dbReference type="KEGG" id="bgj:AWC36_06210"/>
<feature type="domain" description="Glyoxalase-like" evidence="1">
    <location>
        <begin position="8"/>
        <end position="185"/>
    </location>
</feature>
<dbReference type="InterPro" id="IPR025870">
    <property type="entry name" value="Glyoxalase-like_dom"/>
</dbReference>
<evidence type="ECO:0000313" key="2">
    <source>
        <dbReference type="EMBL" id="RLM20842.1"/>
    </source>
</evidence>
<dbReference type="PANTHER" id="PTHR40265:SF1">
    <property type="entry name" value="GLYOXALASE-LIKE DOMAIN-CONTAINING PROTEIN"/>
    <property type="match status" value="1"/>
</dbReference>
<dbReference type="GeneID" id="70906374"/>
<evidence type="ECO:0000259" key="1">
    <source>
        <dbReference type="Pfam" id="PF13468"/>
    </source>
</evidence>
<reference evidence="2 3" key="1">
    <citation type="submission" date="2016-09" db="EMBL/GenBank/DDBJ databases">
        <authorList>
            <person name="Doonan J."/>
            <person name="Pachebat J.A."/>
            <person name="Golyshin P.N."/>
            <person name="Denman S."/>
            <person name="Mcdonald J.E."/>
        </authorList>
    </citation>
    <scope>NUCLEOTIDE SEQUENCE [LARGE SCALE GENOMIC DNA]</scope>
    <source>
        <strain evidence="2 3">FRB141</strain>
    </source>
</reference>